<dbReference type="AlphaFoldDB" id="A0AAI9T0N8"/>
<feature type="compositionally biased region" description="Polar residues" evidence="1">
    <location>
        <begin position="546"/>
        <end position="562"/>
    </location>
</feature>
<reference evidence="2" key="1">
    <citation type="journal article" date="2022" name="DNA Res.">
        <title>Genome analysis of five recently described species of the CUG-Ser clade uncovers Candida theae as a new hybrid lineage with pathogenic potential in the Candida parapsilosis species complex.</title>
        <authorList>
            <person name="Mixao V."/>
            <person name="Del Olmo V."/>
            <person name="Hegedusova E."/>
            <person name="Saus E."/>
            <person name="Pryszcz L."/>
            <person name="Cillingova A."/>
            <person name="Nosek J."/>
            <person name="Gabaldon T."/>
        </authorList>
    </citation>
    <scope>NUCLEOTIDE SEQUENCE</scope>
    <source>
        <strain evidence="2">CBS 10844</strain>
    </source>
</reference>
<feature type="compositionally biased region" description="Basic and acidic residues" evidence="1">
    <location>
        <begin position="459"/>
        <end position="478"/>
    </location>
</feature>
<dbReference type="InterPro" id="IPR034432">
    <property type="entry name" value="Nup60"/>
</dbReference>
<evidence type="ECO:0000313" key="2">
    <source>
        <dbReference type="EMBL" id="KAI3406688.2"/>
    </source>
</evidence>
<protein>
    <submittedName>
        <fullName evidence="2">Uncharacterized protein</fullName>
    </submittedName>
</protein>
<dbReference type="EMBL" id="JAHUZD010000022">
    <property type="protein sequence ID" value="KAI3406688.2"/>
    <property type="molecule type" value="Genomic_DNA"/>
</dbReference>
<feature type="region of interest" description="Disordered" evidence="1">
    <location>
        <begin position="86"/>
        <end position="148"/>
    </location>
</feature>
<dbReference type="PANTHER" id="PTHR28284">
    <property type="entry name" value="NUCLEOPORIN NUP60"/>
    <property type="match status" value="1"/>
</dbReference>
<feature type="region of interest" description="Disordered" evidence="1">
    <location>
        <begin position="273"/>
        <end position="336"/>
    </location>
</feature>
<dbReference type="GO" id="GO:0006607">
    <property type="term" value="P:NLS-bearing protein import into nucleus"/>
    <property type="evidence" value="ECO:0007669"/>
    <property type="project" value="TreeGrafter"/>
</dbReference>
<feature type="compositionally biased region" description="Basic residues" evidence="1">
    <location>
        <begin position="274"/>
        <end position="292"/>
    </location>
</feature>
<feature type="compositionally biased region" description="Basic and acidic residues" evidence="1">
    <location>
        <begin position="371"/>
        <end position="382"/>
    </location>
</feature>
<dbReference type="GO" id="GO:0017056">
    <property type="term" value="F:structural constituent of nuclear pore"/>
    <property type="evidence" value="ECO:0007669"/>
    <property type="project" value="InterPro"/>
</dbReference>
<evidence type="ECO:0000256" key="1">
    <source>
        <dbReference type="SAM" id="MobiDB-lite"/>
    </source>
</evidence>
<feature type="compositionally biased region" description="Polar residues" evidence="1">
    <location>
        <begin position="1"/>
        <end position="14"/>
    </location>
</feature>
<dbReference type="GO" id="GO:0044615">
    <property type="term" value="C:nuclear pore nuclear basket"/>
    <property type="evidence" value="ECO:0007669"/>
    <property type="project" value="InterPro"/>
</dbReference>
<dbReference type="GO" id="GO:0016973">
    <property type="term" value="P:poly(A)+ mRNA export from nucleus"/>
    <property type="evidence" value="ECO:0007669"/>
    <property type="project" value="TreeGrafter"/>
</dbReference>
<proteinExistence type="predicted"/>
<dbReference type="GO" id="GO:0034398">
    <property type="term" value="P:telomere tethering at nuclear periphery"/>
    <property type="evidence" value="ECO:0007669"/>
    <property type="project" value="TreeGrafter"/>
</dbReference>
<feature type="compositionally biased region" description="Basic and acidic residues" evidence="1">
    <location>
        <begin position="120"/>
        <end position="140"/>
    </location>
</feature>
<name>A0AAI9T0N8_9ASCO</name>
<evidence type="ECO:0000313" key="3">
    <source>
        <dbReference type="Proteomes" id="UP001202479"/>
    </source>
</evidence>
<dbReference type="PANTHER" id="PTHR28284:SF1">
    <property type="entry name" value="NUCLEOPORIN NUP60"/>
    <property type="match status" value="1"/>
</dbReference>
<feature type="compositionally biased region" description="Polar residues" evidence="1">
    <location>
        <begin position="621"/>
        <end position="633"/>
    </location>
</feature>
<feature type="region of interest" description="Disordered" evidence="1">
    <location>
        <begin position="1"/>
        <end position="26"/>
    </location>
</feature>
<feature type="compositionally biased region" description="Polar residues" evidence="1">
    <location>
        <begin position="794"/>
        <end position="805"/>
    </location>
</feature>
<feature type="region of interest" description="Disordered" evidence="1">
    <location>
        <begin position="838"/>
        <end position="978"/>
    </location>
</feature>
<accession>A0AAI9T0N8</accession>
<dbReference type="RefSeq" id="XP_049182433.1">
    <property type="nucleotide sequence ID" value="XM_049326456.1"/>
</dbReference>
<feature type="region of interest" description="Disordered" evidence="1">
    <location>
        <begin position="452"/>
        <end position="513"/>
    </location>
</feature>
<feature type="compositionally biased region" description="Low complexity" evidence="1">
    <location>
        <begin position="483"/>
        <end position="496"/>
    </location>
</feature>
<feature type="region of interest" description="Disordered" evidence="1">
    <location>
        <begin position="40"/>
        <end position="69"/>
    </location>
</feature>
<feature type="region of interest" description="Disordered" evidence="1">
    <location>
        <begin position="539"/>
        <end position="562"/>
    </location>
</feature>
<feature type="compositionally biased region" description="Polar residues" evidence="1">
    <location>
        <begin position="916"/>
        <end position="952"/>
    </location>
</feature>
<feature type="region of interest" description="Disordered" evidence="1">
    <location>
        <begin position="361"/>
        <end position="382"/>
    </location>
</feature>
<feature type="compositionally biased region" description="Polar residues" evidence="1">
    <location>
        <begin position="864"/>
        <end position="887"/>
    </location>
</feature>
<comment type="caution">
    <text evidence="2">The sequence shown here is derived from an EMBL/GenBank/DDBJ whole genome shotgun (WGS) entry which is preliminary data.</text>
</comment>
<feature type="compositionally biased region" description="Basic and acidic residues" evidence="1">
    <location>
        <begin position="668"/>
        <end position="679"/>
    </location>
</feature>
<feature type="compositionally biased region" description="Polar residues" evidence="1">
    <location>
        <begin position="497"/>
        <end position="506"/>
    </location>
</feature>
<keyword evidence="3" id="KW-1185">Reference proteome</keyword>
<organism evidence="2 3">
    <name type="scientific">Candida oxycetoniae</name>
    <dbReference type="NCBI Taxonomy" id="497107"/>
    <lineage>
        <taxon>Eukaryota</taxon>
        <taxon>Fungi</taxon>
        <taxon>Dikarya</taxon>
        <taxon>Ascomycota</taxon>
        <taxon>Saccharomycotina</taxon>
        <taxon>Pichiomycetes</taxon>
        <taxon>Debaryomycetaceae</taxon>
        <taxon>Candida/Lodderomyces clade</taxon>
        <taxon>Candida</taxon>
    </lineage>
</organism>
<feature type="compositionally biased region" description="Polar residues" evidence="1">
    <location>
        <begin position="297"/>
        <end position="327"/>
    </location>
</feature>
<sequence>MDNRKAFQTHQEIVNKSFGERQRSTSLTSKLKDLFTKRNWKSNDGSVSVSNRQDPALSSNEEKTNFISTERPSSYAWQFQSSSGGPSQQCFKIPGSFSSNQPLKYPETQQTKSQIAESAQMKEKEKHEKEKEKEKEKEREKEEDDMARNPNEILSNFFKNKGESQLTDIEYEGVMSLMSKSRLGTPYKRTNIELGATEPENGIKRRHLNEDFSLSLLKNDTSVIGSTPYRQQIIRMNGNSTSNTPSYRSTYKTIYDDTFDRSYQHLHNSTISHVPRRVSSRTRRPAPYRSRIRGSLMQKTSNLNDRAADTSSRPPTMTFNESITLPKSSEKREKPLSETARALLTILDGDDASQNLEKKVATEEKEEEEQGENREKKVRNSEKLKLFENPYASKGRKRKEYRDISPVNAKTIERTKAYSKIEKLPVSSRGIFNDGEQAAEVENSGSAVKKFKFASNTSGDDKLASNKKEKEDEPRNGIESKLFTPSSPSSSFFPSTEFNPNKNGGDNFQFGVSFRSNGVANTPKSLFANSEKTVNGGFVHKKEETSVGNKKSFASNSDAQKSATFKFGDNTAGISPSMVFPFGSNANNPLPPPPSTSTSTAFSFGDRSDSSKPPTKGFVFGNNTESKKPSTTFAFGDKTSSKPPSAVFSFGNSTGKPPSTALPIEDSNESKRVSMEKSTGDTASKPPAITFSFGNKSEDKPLTSSFSFGNKAEEKPPTSSFSFGNKSEDKPPTSSFSFGNKAEEKPPTSSFSFGNKSEDKPSTPAFSFGNKSEDKPSTPAFSFGNKSDEKPHTSAISFGNQTENKPSALEFPSGDKDAGTRPATAFAVKDITENKAPSVSFSFGNNNENKTSTTPFSFGKKNESTPPTTAFSFVGSTENKPSTTSFMFDNKTENKPATGAFSFGNSKVAAADPEPKSNSTESSNNVPFSIETKSNADSSKPFSFLGQPSETLPANEKENSTVSKVEPPKSQFPLEDPNCEFVLPQPKAIEAEIDRAEVDKYKPLFPF</sequence>
<dbReference type="GeneID" id="73378151"/>
<feature type="compositionally biased region" description="Polar residues" evidence="1">
    <location>
        <begin position="96"/>
        <end position="117"/>
    </location>
</feature>
<dbReference type="GO" id="GO:0031990">
    <property type="term" value="P:mRNA export from nucleus in response to heat stress"/>
    <property type="evidence" value="ECO:0007669"/>
    <property type="project" value="TreeGrafter"/>
</dbReference>
<feature type="compositionally biased region" description="Polar residues" evidence="1">
    <location>
        <begin position="42"/>
        <end position="69"/>
    </location>
</feature>
<feature type="region of interest" description="Disordered" evidence="1">
    <location>
        <begin position="576"/>
        <end position="825"/>
    </location>
</feature>
<dbReference type="GO" id="GO:0008298">
    <property type="term" value="P:intracellular mRNA localization"/>
    <property type="evidence" value="ECO:0007669"/>
    <property type="project" value="TreeGrafter"/>
</dbReference>
<feature type="compositionally biased region" description="Polar residues" evidence="1">
    <location>
        <begin position="838"/>
        <end position="856"/>
    </location>
</feature>
<gene>
    <name evidence="2" type="ORF">KGF56_000534</name>
</gene>
<dbReference type="Proteomes" id="UP001202479">
    <property type="component" value="Unassembled WGS sequence"/>
</dbReference>